<dbReference type="Gene3D" id="3.30.110.170">
    <property type="entry name" value="Protein of unknown function (DUF541), domain 1"/>
    <property type="match status" value="1"/>
</dbReference>
<protein>
    <recommendedName>
        <fullName evidence="4">DUF541 domain-containing protein</fullName>
    </recommendedName>
</protein>
<proteinExistence type="predicted"/>
<dbReference type="PANTHER" id="PTHR34387">
    <property type="entry name" value="SLR1258 PROTEIN"/>
    <property type="match status" value="1"/>
</dbReference>
<dbReference type="STRING" id="1797243.A2943_00695"/>
<keyword evidence="1" id="KW-1133">Transmembrane helix</keyword>
<dbReference type="PANTHER" id="PTHR34387:SF2">
    <property type="entry name" value="SLR1258 PROTEIN"/>
    <property type="match status" value="1"/>
</dbReference>
<dbReference type="Gene3D" id="3.30.70.2970">
    <property type="entry name" value="Protein of unknown function (DUF541), domain 2"/>
    <property type="match status" value="1"/>
</dbReference>
<organism evidence="2 3">
    <name type="scientific">Candidatus Adlerbacteria bacterium RIFCSPLOWO2_01_FULL_51_16</name>
    <dbReference type="NCBI Taxonomy" id="1797243"/>
    <lineage>
        <taxon>Bacteria</taxon>
        <taxon>Candidatus Adleribacteriota</taxon>
    </lineage>
</organism>
<comment type="caution">
    <text evidence="2">The sequence shown here is derived from an EMBL/GenBank/DDBJ whole genome shotgun (WGS) entry which is preliminary data.</text>
</comment>
<dbReference type="AlphaFoldDB" id="A0A1F4XHH0"/>
<evidence type="ECO:0008006" key="4">
    <source>
        <dbReference type="Google" id="ProtNLM"/>
    </source>
</evidence>
<evidence type="ECO:0000313" key="3">
    <source>
        <dbReference type="Proteomes" id="UP000176185"/>
    </source>
</evidence>
<dbReference type="GO" id="GO:0006974">
    <property type="term" value="P:DNA damage response"/>
    <property type="evidence" value="ECO:0007669"/>
    <property type="project" value="TreeGrafter"/>
</dbReference>
<dbReference type="Proteomes" id="UP000176185">
    <property type="component" value="Unassembled WGS sequence"/>
</dbReference>
<dbReference type="InterPro" id="IPR052022">
    <property type="entry name" value="26kDa_periplasmic_antigen"/>
</dbReference>
<evidence type="ECO:0000313" key="2">
    <source>
        <dbReference type="EMBL" id="OGC81157.1"/>
    </source>
</evidence>
<keyword evidence="1" id="KW-0472">Membrane</keyword>
<dbReference type="EMBL" id="MEWX01000003">
    <property type="protein sequence ID" value="OGC81157.1"/>
    <property type="molecule type" value="Genomic_DNA"/>
</dbReference>
<dbReference type="InterPro" id="IPR007497">
    <property type="entry name" value="SIMPL/DUF541"/>
</dbReference>
<dbReference type="Pfam" id="PF04402">
    <property type="entry name" value="SIMPL"/>
    <property type="match status" value="1"/>
</dbReference>
<accession>A0A1F4XHH0</accession>
<gene>
    <name evidence="2" type="ORF">A2943_00695</name>
</gene>
<name>A0A1F4XHH0_9BACT</name>
<reference evidence="2 3" key="1">
    <citation type="journal article" date="2016" name="Nat. Commun.">
        <title>Thousands of microbial genomes shed light on interconnected biogeochemical processes in an aquifer system.</title>
        <authorList>
            <person name="Anantharaman K."/>
            <person name="Brown C.T."/>
            <person name="Hug L.A."/>
            <person name="Sharon I."/>
            <person name="Castelle C.J."/>
            <person name="Probst A.J."/>
            <person name="Thomas B.C."/>
            <person name="Singh A."/>
            <person name="Wilkins M.J."/>
            <person name="Karaoz U."/>
            <person name="Brodie E.L."/>
            <person name="Williams K.H."/>
            <person name="Hubbard S.S."/>
            <person name="Banfield J.F."/>
        </authorList>
    </citation>
    <scope>NUCLEOTIDE SEQUENCE [LARGE SCALE GENOMIC DNA]</scope>
</reference>
<evidence type="ECO:0000256" key="1">
    <source>
        <dbReference type="SAM" id="Phobius"/>
    </source>
</evidence>
<keyword evidence="1" id="KW-0812">Transmembrane</keyword>
<sequence>MEGLPFVGQTGERLRTAVLVVVILLALFLGVKVLAEFKSLRYIGAGLQATNTISVSGYGEVFAVADIAEFSFTVSSLKPTVAAAQEDATQKINAITSYLEDAGIDEKDIKTIDYNVYPQYDYQSTVCPQSTTGAAIYCPPGRQVLRGYEVRQTTQVKVRDTAKAGDLLTGVGEKGATEVSGLNFTFDDPNAMQDEARNEAIADAKKKADVLARQLGVRLVRVVAFNEDGNYPSPMPYYKLDSAVGMGGAEPARAPEISVGQNKVTSNVSVTYEIR</sequence>
<feature type="transmembrane region" description="Helical" evidence="1">
    <location>
        <begin position="14"/>
        <end position="35"/>
    </location>
</feature>